<dbReference type="STRING" id="98765.A0A2R6PCB1"/>
<keyword evidence="2" id="KW-0812">Transmembrane</keyword>
<keyword evidence="2" id="KW-0472">Membrane</keyword>
<dbReference type="OrthoDB" id="3142841at2759"/>
<feature type="transmembrane region" description="Helical" evidence="2">
    <location>
        <begin position="205"/>
        <end position="226"/>
    </location>
</feature>
<evidence type="ECO:0000256" key="2">
    <source>
        <dbReference type="SAM" id="Phobius"/>
    </source>
</evidence>
<dbReference type="PANTHER" id="PTHR33927">
    <property type="entry name" value="TRANSMEMBRANE PROTEIN"/>
    <property type="match status" value="1"/>
</dbReference>
<organism evidence="3 4">
    <name type="scientific">Hermanssonia centrifuga</name>
    <dbReference type="NCBI Taxonomy" id="98765"/>
    <lineage>
        <taxon>Eukaryota</taxon>
        <taxon>Fungi</taxon>
        <taxon>Dikarya</taxon>
        <taxon>Basidiomycota</taxon>
        <taxon>Agaricomycotina</taxon>
        <taxon>Agaricomycetes</taxon>
        <taxon>Polyporales</taxon>
        <taxon>Meruliaceae</taxon>
        <taxon>Hermanssonia</taxon>
    </lineage>
</organism>
<keyword evidence="2" id="KW-1133">Transmembrane helix</keyword>
<dbReference type="EMBL" id="MLYV02000502">
    <property type="protein sequence ID" value="PSR88915.1"/>
    <property type="molecule type" value="Genomic_DNA"/>
</dbReference>
<dbReference type="PANTHER" id="PTHR33927:SF1">
    <property type="entry name" value="TRANSMEMBRANE PROTEIN"/>
    <property type="match status" value="1"/>
</dbReference>
<sequence>MSIITDIPQGAAPAYSEAEKGTLDTPRPMEVAYPKDEKKEIYPDEKSGAVTVNTFAVSELKKDAGARPTKPPPKPKKKVSKWIVWQLWYNTYRKLFTITFSLNMIGLGLAASGHWPYALKYNGAMAVANFNFAILMRNEIFGRILYLIVNTCFAKWPPLWFRLGCTSVLQHLGGIHSGCATSGIAWLILKVVMVYKNRGMEHPSVLALGLLTNVAVFFTALSAIPWVRNTHHNVFERHHRFVGWTALFLTWAFTIGNDIWDTETQSWNLNGRHLVKQQDFWYVMGMTTFIVLPWICTREVEVDIELPSPKVAIVRFKRGMQQGLLGRISRSAVKEYHAFGVISLCECYNVGSMLTRSAGIGSDQEKTFGPTISGLIHRHIEPERLLLWDSKLRGGRPDTMKILKEVYHSWNAEMIFITSNYIGNTEMMQLEKISQDASGEAAQVLMSLARLPCSGNPFSVYYTPIVEV</sequence>
<feature type="transmembrane region" description="Helical" evidence="2">
    <location>
        <begin position="144"/>
        <end position="161"/>
    </location>
</feature>
<gene>
    <name evidence="3" type="ORF">PHLCEN_2v5064</name>
</gene>
<dbReference type="Proteomes" id="UP000186601">
    <property type="component" value="Unassembled WGS sequence"/>
</dbReference>
<feature type="region of interest" description="Disordered" evidence="1">
    <location>
        <begin position="1"/>
        <end position="29"/>
    </location>
</feature>
<feature type="transmembrane region" description="Helical" evidence="2">
    <location>
        <begin position="173"/>
        <end position="193"/>
    </location>
</feature>
<protein>
    <submittedName>
        <fullName evidence="3">Uncharacterized protein</fullName>
    </submittedName>
</protein>
<evidence type="ECO:0000313" key="4">
    <source>
        <dbReference type="Proteomes" id="UP000186601"/>
    </source>
</evidence>
<reference evidence="3 4" key="1">
    <citation type="submission" date="2018-02" db="EMBL/GenBank/DDBJ databases">
        <title>Genome sequence of the basidiomycete white-rot fungus Phlebia centrifuga.</title>
        <authorList>
            <person name="Granchi Z."/>
            <person name="Peng M."/>
            <person name="de Vries R.P."/>
            <person name="Hilden K."/>
            <person name="Makela M.R."/>
            <person name="Grigoriev I."/>
            <person name="Riley R."/>
        </authorList>
    </citation>
    <scope>NUCLEOTIDE SEQUENCE [LARGE SCALE GENOMIC DNA]</scope>
    <source>
        <strain evidence="3 4">FBCC195</strain>
    </source>
</reference>
<accession>A0A2R6PCB1</accession>
<feature type="transmembrane region" description="Helical" evidence="2">
    <location>
        <begin position="280"/>
        <end position="295"/>
    </location>
</feature>
<comment type="caution">
    <text evidence="3">The sequence shown here is derived from an EMBL/GenBank/DDBJ whole genome shotgun (WGS) entry which is preliminary data.</text>
</comment>
<evidence type="ECO:0000313" key="3">
    <source>
        <dbReference type="EMBL" id="PSR88915.1"/>
    </source>
</evidence>
<name>A0A2R6PCB1_9APHY</name>
<keyword evidence="4" id="KW-1185">Reference proteome</keyword>
<feature type="transmembrane region" description="Helical" evidence="2">
    <location>
        <begin position="95"/>
        <end position="115"/>
    </location>
</feature>
<evidence type="ECO:0000256" key="1">
    <source>
        <dbReference type="SAM" id="MobiDB-lite"/>
    </source>
</evidence>
<dbReference type="InterPro" id="IPR052979">
    <property type="entry name" value="Adenylate-forming_domain"/>
</dbReference>
<feature type="transmembrane region" description="Helical" evidence="2">
    <location>
        <begin position="241"/>
        <end position="260"/>
    </location>
</feature>
<proteinExistence type="predicted"/>
<dbReference type="AlphaFoldDB" id="A0A2R6PCB1"/>